<accession>A0A3D1JH04</accession>
<name>A0A3D1JH04_9CHLR</name>
<comment type="caution">
    <text evidence="1">The sequence shown here is derived from an EMBL/GenBank/DDBJ whole genome shotgun (WGS) entry which is preliminary data.</text>
</comment>
<dbReference type="AlphaFoldDB" id="A0A3D1JH04"/>
<dbReference type="EMBL" id="DPBP01000031">
    <property type="protein sequence ID" value="HCE17792.1"/>
    <property type="molecule type" value="Genomic_DNA"/>
</dbReference>
<protein>
    <submittedName>
        <fullName evidence="1">Uncharacterized protein</fullName>
    </submittedName>
</protein>
<reference evidence="1 2" key="1">
    <citation type="journal article" date="2018" name="Nat. Biotechnol.">
        <title>A standardized bacterial taxonomy based on genome phylogeny substantially revises the tree of life.</title>
        <authorList>
            <person name="Parks D.H."/>
            <person name="Chuvochina M."/>
            <person name="Waite D.W."/>
            <person name="Rinke C."/>
            <person name="Skarshewski A."/>
            <person name="Chaumeil P.A."/>
            <person name="Hugenholtz P."/>
        </authorList>
    </citation>
    <scope>NUCLEOTIDE SEQUENCE [LARGE SCALE GENOMIC DNA]</scope>
    <source>
        <strain evidence="1">UBA8781</strain>
    </source>
</reference>
<evidence type="ECO:0000313" key="2">
    <source>
        <dbReference type="Proteomes" id="UP000264141"/>
    </source>
</evidence>
<organism evidence="1 2">
    <name type="scientific">Anaerolinea thermolimosa</name>
    <dbReference type="NCBI Taxonomy" id="229919"/>
    <lineage>
        <taxon>Bacteria</taxon>
        <taxon>Bacillati</taxon>
        <taxon>Chloroflexota</taxon>
        <taxon>Anaerolineae</taxon>
        <taxon>Anaerolineales</taxon>
        <taxon>Anaerolineaceae</taxon>
        <taxon>Anaerolinea</taxon>
    </lineage>
</organism>
<proteinExistence type="predicted"/>
<sequence>MNARGEQHFLVRHQVILDVAHGLNSLRFSFYAPRSIQWKVFTRFPESGQIR</sequence>
<evidence type="ECO:0000313" key="1">
    <source>
        <dbReference type="EMBL" id="HCE17792.1"/>
    </source>
</evidence>
<dbReference type="Proteomes" id="UP000264141">
    <property type="component" value="Unassembled WGS sequence"/>
</dbReference>
<gene>
    <name evidence="1" type="ORF">DEQ80_08030</name>
</gene>